<dbReference type="InterPro" id="IPR051681">
    <property type="entry name" value="Ser/Thr_Kinases-Pseudokinases"/>
</dbReference>
<accession>A0A1B7N3L3</accession>
<feature type="domain" description="Protein kinase" evidence="1">
    <location>
        <begin position="1"/>
        <end position="256"/>
    </location>
</feature>
<dbReference type="PROSITE" id="PS50011">
    <property type="entry name" value="PROTEIN_KINASE_DOM"/>
    <property type="match status" value="1"/>
</dbReference>
<dbReference type="InParanoid" id="A0A1B7N3L3"/>
<dbReference type="GO" id="GO:0004674">
    <property type="term" value="F:protein serine/threonine kinase activity"/>
    <property type="evidence" value="ECO:0007669"/>
    <property type="project" value="TreeGrafter"/>
</dbReference>
<dbReference type="EMBL" id="KV448249">
    <property type="protein sequence ID" value="OAX39443.1"/>
    <property type="molecule type" value="Genomic_DNA"/>
</dbReference>
<name>A0A1B7N3L3_9AGAM</name>
<evidence type="ECO:0000313" key="2">
    <source>
        <dbReference type="EMBL" id="OAX39443.1"/>
    </source>
</evidence>
<dbReference type="InterPro" id="IPR001245">
    <property type="entry name" value="Ser-Thr/Tyr_kinase_cat_dom"/>
</dbReference>
<dbReference type="Proteomes" id="UP000092154">
    <property type="component" value="Unassembled WGS sequence"/>
</dbReference>
<organism evidence="2 3">
    <name type="scientific">Rhizopogon vinicolor AM-OR11-026</name>
    <dbReference type="NCBI Taxonomy" id="1314800"/>
    <lineage>
        <taxon>Eukaryota</taxon>
        <taxon>Fungi</taxon>
        <taxon>Dikarya</taxon>
        <taxon>Basidiomycota</taxon>
        <taxon>Agaricomycotina</taxon>
        <taxon>Agaricomycetes</taxon>
        <taxon>Agaricomycetidae</taxon>
        <taxon>Boletales</taxon>
        <taxon>Suillineae</taxon>
        <taxon>Rhizopogonaceae</taxon>
        <taxon>Rhizopogon</taxon>
    </lineage>
</organism>
<dbReference type="STRING" id="1314800.A0A1B7N3L3"/>
<dbReference type="InterPro" id="IPR008266">
    <property type="entry name" value="Tyr_kinase_AS"/>
</dbReference>
<evidence type="ECO:0000259" key="1">
    <source>
        <dbReference type="PROSITE" id="PS50011"/>
    </source>
</evidence>
<dbReference type="AlphaFoldDB" id="A0A1B7N3L3"/>
<dbReference type="InterPro" id="IPR000719">
    <property type="entry name" value="Prot_kinase_dom"/>
</dbReference>
<proteinExistence type="predicted"/>
<dbReference type="PIRSF" id="PIRSF000654">
    <property type="entry name" value="Integrin-linked_kinase"/>
    <property type="match status" value="1"/>
</dbReference>
<dbReference type="PANTHER" id="PTHR44329">
    <property type="entry name" value="SERINE/THREONINE-PROTEIN KINASE TNNI3K-RELATED"/>
    <property type="match status" value="1"/>
</dbReference>
<dbReference type="OrthoDB" id="4062651at2759"/>
<keyword evidence="2" id="KW-0808">Transferase</keyword>
<keyword evidence="2" id="KW-0418">Kinase</keyword>
<dbReference type="GO" id="GO:0005524">
    <property type="term" value="F:ATP binding"/>
    <property type="evidence" value="ECO:0007669"/>
    <property type="project" value="InterPro"/>
</dbReference>
<dbReference type="Pfam" id="PF07714">
    <property type="entry name" value="PK_Tyr_Ser-Thr"/>
    <property type="match status" value="1"/>
</dbReference>
<keyword evidence="3" id="KW-1185">Reference proteome</keyword>
<gene>
    <name evidence="2" type="ORF">K503DRAFT_689581</name>
</gene>
<protein>
    <submittedName>
        <fullName evidence="2">Kinase-like protein</fullName>
    </submittedName>
</protein>
<sequence>MRIDIAGDNSKDRITQVRSQLPLSTTLAQTSPKVLLREYRARKELQHENLLPLLGFSHEFGPLPAMVSPWMQNGSLTTYLANKFAELTIEHKLQIVCHFSTKNAFHSNDIVHGDLTANNILIDVTCTAYVADHGMLTMCSELAGTSYIRSNVRWAAPELFEVSENEDSLPPPKPASDIYSFGCIMLQVMTGQPPYADMRSDHQVIVLILRGKKPGRPSSPHVEDSFWNFIQNCWSDLGNRPSATEVLSFLQSEASE</sequence>
<dbReference type="InterPro" id="IPR011009">
    <property type="entry name" value="Kinase-like_dom_sf"/>
</dbReference>
<dbReference type="SUPFAM" id="SSF56112">
    <property type="entry name" value="Protein kinase-like (PK-like)"/>
    <property type="match status" value="1"/>
</dbReference>
<dbReference type="PROSITE" id="PS00109">
    <property type="entry name" value="PROTEIN_KINASE_TYR"/>
    <property type="match status" value="1"/>
</dbReference>
<dbReference type="Gene3D" id="1.10.510.10">
    <property type="entry name" value="Transferase(Phosphotransferase) domain 1"/>
    <property type="match status" value="1"/>
</dbReference>
<reference evidence="2 3" key="1">
    <citation type="submission" date="2016-06" db="EMBL/GenBank/DDBJ databases">
        <title>Comparative genomics of the ectomycorrhizal sister species Rhizopogon vinicolor and Rhizopogon vesiculosus (Basidiomycota: Boletales) reveals a divergence of the mating type B locus.</title>
        <authorList>
            <consortium name="DOE Joint Genome Institute"/>
            <person name="Mujic A.B."/>
            <person name="Kuo A."/>
            <person name="Tritt A."/>
            <person name="Lipzen A."/>
            <person name="Chen C."/>
            <person name="Johnson J."/>
            <person name="Sharma A."/>
            <person name="Barry K."/>
            <person name="Grigoriev I.V."/>
            <person name="Spatafora J.W."/>
        </authorList>
    </citation>
    <scope>NUCLEOTIDE SEQUENCE [LARGE SCALE GENOMIC DNA]</scope>
    <source>
        <strain evidence="2 3">AM-OR11-026</strain>
    </source>
</reference>
<evidence type="ECO:0000313" key="3">
    <source>
        <dbReference type="Proteomes" id="UP000092154"/>
    </source>
</evidence>